<dbReference type="RefSeq" id="WP_115515453.1">
    <property type="nucleotide sequence ID" value="NZ_QRGO01000001.1"/>
</dbReference>
<keyword evidence="2 3" id="KW-0732">Signal</keyword>
<comment type="similarity">
    <text evidence="1">Belongs to the leucine-binding protein family.</text>
</comment>
<reference evidence="6" key="1">
    <citation type="submission" date="2018-08" db="EMBL/GenBank/DDBJ databases">
        <authorList>
            <person name="Kim S.-J."/>
            <person name="Jung G.-Y."/>
        </authorList>
    </citation>
    <scope>NUCLEOTIDE SEQUENCE [LARGE SCALE GENOMIC DNA]</scope>
    <source>
        <strain evidence="6">GY_H</strain>
    </source>
</reference>
<dbReference type="Pfam" id="PF13458">
    <property type="entry name" value="Peripla_BP_6"/>
    <property type="match status" value="1"/>
</dbReference>
<evidence type="ECO:0000256" key="3">
    <source>
        <dbReference type="SAM" id="SignalP"/>
    </source>
</evidence>
<dbReference type="PANTHER" id="PTHR47235">
    <property type="entry name" value="BLR6548 PROTEIN"/>
    <property type="match status" value="1"/>
</dbReference>
<feature type="domain" description="Leucine-binding protein" evidence="4">
    <location>
        <begin position="30"/>
        <end position="397"/>
    </location>
</feature>
<feature type="signal peptide" evidence="3">
    <location>
        <begin position="1"/>
        <end position="27"/>
    </location>
</feature>
<dbReference type="SUPFAM" id="SSF53822">
    <property type="entry name" value="Periplasmic binding protein-like I"/>
    <property type="match status" value="1"/>
</dbReference>
<dbReference type="AlphaFoldDB" id="A0A371B754"/>
<dbReference type="InterPro" id="IPR028082">
    <property type="entry name" value="Peripla_BP_I"/>
</dbReference>
<organism evidence="5 6">
    <name type="scientific">Undibacter mobilis</name>
    <dbReference type="NCBI Taxonomy" id="2292256"/>
    <lineage>
        <taxon>Bacteria</taxon>
        <taxon>Pseudomonadati</taxon>
        <taxon>Pseudomonadota</taxon>
        <taxon>Alphaproteobacteria</taxon>
        <taxon>Hyphomicrobiales</taxon>
        <taxon>Nitrobacteraceae</taxon>
        <taxon>Undibacter</taxon>
    </lineage>
</organism>
<sequence>MRKKHLVLGAAIAALIGGDFVAPPAQAQDTIYVPLFTYRTGPFAGSGIPIANGMSDYLTMLNERDGGIGGVKLAIEECETGYDTKKGVECYEASKGKKPVITNPYSTGITLQLIPKAAVDKIPVLSMAYGLSASADGTNFPWVFNPPATYWDGASVFVKFAAQKEGGLDKLKGKKLGLVHLDAPYGKEPIPLLEALAKEYGFELKLYPVPASEMQNQSSLWLNVRRDRPDWIYLQGWGAMNPTAVKEAAKINFPMDRLIGVWWAGGDDDARPAGDGAKGYSSLDFHAVGTDFPVIKDIQKFVVDKGKSQVQKEKVGENLYNRGVYNSMLIAEAIRTAQKITGKKVVTGEDVRRGLEQLDITEARLKEMGAAGFASPVRTSCTDHNGHHKVFMATWDGTKWVKSSDWMEPMKDKVRPLIEAAAKAYVESNTGWPKRTEPCDKSS</sequence>
<gene>
    <name evidence="5" type="ORF">DXH78_01770</name>
</gene>
<dbReference type="OrthoDB" id="8184122at2"/>
<dbReference type="Proteomes" id="UP000263993">
    <property type="component" value="Unassembled WGS sequence"/>
</dbReference>
<evidence type="ECO:0000313" key="6">
    <source>
        <dbReference type="Proteomes" id="UP000263993"/>
    </source>
</evidence>
<dbReference type="InterPro" id="IPR028081">
    <property type="entry name" value="Leu-bd"/>
</dbReference>
<protein>
    <submittedName>
        <fullName evidence="5">ABC transporter permease</fullName>
    </submittedName>
</protein>
<name>A0A371B754_9BRAD</name>
<keyword evidence="6" id="KW-1185">Reference proteome</keyword>
<evidence type="ECO:0000259" key="4">
    <source>
        <dbReference type="Pfam" id="PF13458"/>
    </source>
</evidence>
<dbReference type="Gene3D" id="3.40.50.2300">
    <property type="match status" value="2"/>
</dbReference>
<evidence type="ECO:0000256" key="1">
    <source>
        <dbReference type="ARBA" id="ARBA00010062"/>
    </source>
</evidence>
<proteinExistence type="inferred from homology"/>
<dbReference type="EMBL" id="QRGO01000001">
    <property type="protein sequence ID" value="RDV03429.1"/>
    <property type="molecule type" value="Genomic_DNA"/>
</dbReference>
<dbReference type="CDD" id="cd06334">
    <property type="entry name" value="PBP1_ABC_ligand_binding-like"/>
    <property type="match status" value="1"/>
</dbReference>
<evidence type="ECO:0000313" key="5">
    <source>
        <dbReference type="EMBL" id="RDV03429.1"/>
    </source>
</evidence>
<feature type="chain" id="PRO_5017018825" evidence="3">
    <location>
        <begin position="28"/>
        <end position="443"/>
    </location>
</feature>
<dbReference type="PANTHER" id="PTHR47235:SF1">
    <property type="entry name" value="BLR6548 PROTEIN"/>
    <property type="match status" value="1"/>
</dbReference>
<evidence type="ECO:0000256" key="2">
    <source>
        <dbReference type="ARBA" id="ARBA00022729"/>
    </source>
</evidence>
<accession>A0A371B754</accession>
<comment type="caution">
    <text evidence="5">The sequence shown here is derived from an EMBL/GenBank/DDBJ whole genome shotgun (WGS) entry which is preliminary data.</text>
</comment>